<keyword evidence="3" id="KW-1185">Reference proteome</keyword>
<gene>
    <name evidence="2" type="ORF">R1sor_021812</name>
</gene>
<name>A0ABD3GJS4_9MARC</name>
<sequence>MDKDRHSERAGILTPNYDDFDDTRKGMEQDADWTAGESMFSTPVGETQEALAPVISSLLGTNVTRAGRKLNPLGGTSVDCMDDMAANSFQDKSSEGDLGKPDFVASEVSSARRSHQEAPQDVEEDAGPYLQDPPCASEGALSGEAGIDTIYRFKETLREPKPPWKYRGAQPKRQLGELKQLKLYSFIGSSRLRSVLQLVIADGKL</sequence>
<reference evidence="2 3" key="1">
    <citation type="submission" date="2024-09" db="EMBL/GenBank/DDBJ databases">
        <title>Chromosome-scale assembly of Riccia sorocarpa.</title>
        <authorList>
            <person name="Paukszto L."/>
        </authorList>
    </citation>
    <scope>NUCLEOTIDE SEQUENCE [LARGE SCALE GENOMIC DNA]</scope>
    <source>
        <strain evidence="2">LP-2024</strain>
        <tissue evidence="2">Aerial parts of the thallus</tissue>
    </source>
</reference>
<accession>A0ABD3GJS4</accession>
<feature type="region of interest" description="Disordered" evidence="1">
    <location>
        <begin position="1"/>
        <end position="25"/>
    </location>
</feature>
<feature type="region of interest" description="Disordered" evidence="1">
    <location>
        <begin position="87"/>
        <end position="141"/>
    </location>
</feature>
<protein>
    <submittedName>
        <fullName evidence="2">Uncharacterized protein</fullName>
    </submittedName>
</protein>
<proteinExistence type="predicted"/>
<dbReference type="EMBL" id="JBJQOH010000007">
    <property type="protein sequence ID" value="KAL3678856.1"/>
    <property type="molecule type" value="Genomic_DNA"/>
</dbReference>
<evidence type="ECO:0000313" key="3">
    <source>
        <dbReference type="Proteomes" id="UP001633002"/>
    </source>
</evidence>
<organism evidence="2 3">
    <name type="scientific">Riccia sorocarpa</name>
    <dbReference type="NCBI Taxonomy" id="122646"/>
    <lineage>
        <taxon>Eukaryota</taxon>
        <taxon>Viridiplantae</taxon>
        <taxon>Streptophyta</taxon>
        <taxon>Embryophyta</taxon>
        <taxon>Marchantiophyta</taxon>
        <taxon>Marchantiopsida</taxon>
        <taxon>Marchantiidae</taxon>
        <taxon>Marchantiales</taxon>
        <taxon>Ricciaceae</taxon>
        <taxon>Riccia</taxon>
    </lineage>
</organism>
<evidence type="ECO:0000256" key="1">
    <source>
        <dbReference type="SAM" id="MobiDB-lite"/>
    </source>
</evidence>
<comment type="caution">
    <text evidence="2">The sequence shown here is derived from an EMBL/GenBank/DDBJ whole genome shotgun (WGS) entry which is preliminary data.</text>
</comment>
<dbReference type="Proteomes" id="UP001633002">
    <property type="component" value="Unassembled WGS sequence"/>
</dbReference>
<evidence type="ECO:0000313" key="2">
    <source>
        <dbReference type="EMBL" id="KAL3678856.1"/>
    </source>
</evidence>
<dbReference type="AlphaFoldDB" id="A0ABD3GJS4"/>